<evidence type="ECO:0008006" key="3">
    <source>
        <dbReference type="Google" id="ProtNLM"/>
    </source>
</evidence>
<protein>
    <recommendedName>
        <fullName evidence="3">Transmembrane protein</fullName>
    </recommendedName>
</protein>
<proteinExistence type="predicted"/>
<keyword evidence="1" id="KW-1133">Transmembrane helix</keyword>
<accession>A0A8S5PIU6</accession>
<feature type="transmembrane region" description="Helical" evidence="1">
    <location>
        <begin position="12"/>
        <end position="31"/>
    </location>
</feature>
<keyword evidence="1" id="KW-0812">Transmembrane</keyword>
<keyword evidence="1" id="KW-0472">Membrane</keyword>
<reference evidence="2" key="1">
    <citation type="journal article" date="2021" name="Proc. Natl. Acad. Sci. U.S.A.">
        <title>A Catalog of Tens of Thousands of Viruses from Human Metagenomes Reveals Hidden Associations with Chronic Diseases.</title>
        <authorList>
            <person name="Tisza M.J."/>
            <person name="Buck C.B."/>
        </authorList>
    </citation>
    <scope>NUCLEOTIDE SEQUENCE</scope>
    <source>
        <strain evidence="2">Ct0jJ30</strain>
    </source>
</reference>
<organism evidence="2">
    <name type="scientific">Myoviridae sp. ct0jJ30</name>
    <dbReference type="NCBI Taxonomy" id="2825014"/>
    <lineage>
        <taxon>Viruses</taxon>
        <taxon>Duplodnaviria</taxon>
        <taxon>Heunggongvirae</taxon>
        <taxon>Uroviricota</taxon>
        <taxon>Caudoviricetes</taxon>
    </lineage>
</organism>
<dbReference type="EMBL" id="BK015439">
    <property type="protein sequence ID" value="DAE06525.1"/>
    <property type="molecule type" value="Genomic_DNA"/>
</dbReference>
<sequence>MIRMLYNNFDLTAFYMLLYNLLICLFQQYQLRRIYLYKLKLNFQQIQI</sequence>
<evidence type="ECO:0000256" key="1">
    <source>
        <dbReference type="SAM" id="Phobius"/>
    </source>
</evidence>
<evidence type="ECO:0000313" key="2">
    <source>
        <dbReference type="EMBL" id="DAE06525.1"/>
    </source>
</evidence>
<name>A0A8S5PIU6_9CAUD</name>